<accession>A0A934S431</accession>
<gene>
    <name evidence="2" type="ORF">JIN85_05920</name>
</gene>
<name>A0A934S431_9BACT</name>
<dbReference type="RefSeq" id="WP_200268574.1">
    <property type="nucleotide sequence ID" value="NZ_JAENIJ010000006.1"/>
</dbReference>
<evidence type="ECO:0000256" key="1">
    <source>
        <dbReference type="SAM" id="Phobius"/>
    </source>
</evidence>
<feature type="transmembrane region" description="Helical" evidence="1">
    <location>
        <begin position="12"/>
        <end position="32"/>
    </location>
</feature>
<dbReference type="Pfam" id="PF14014">
    <property type="entry name" value="DUF4230"/>
    <property type="match status" value="1"/>
</dbReference>
<evidence type="ECO:0000313" key="2">
    <source>
        <dbReference type="EMBL" id="MBK1881942.1"/>
    </source>
</evidence>
<protein>
    <submittedName>
        <fullName evidence="2">DUF4230 domain-containing protein</fullName>
    </submittedName>
</protein>
<keyword evidence="1" id="KW-0472">Membrane</keyword>
<proteinExistence type="predicted"/>
<comment type="caution">
    <text evidence="2">The sequence shown here is derived from an EMBL/GenBank/DDBJ whole genome shotgun (WGS) entry which is preliminary data.</text>
</comment>
<keyword evidence="3" id="KW-1185">Reference proteome</keyword>
<keyword evidence="1" id="KW-1133">Transmembrane helix</keyword>
<evidence type="ECO:0000313" key="3">
    <source>
        <dbReference type="Proteomes" id="UP000603141"/>
    </source>
</evidence>
<sequence length="216" mass="24442">MPHQEEMWRTIRRLITAAAIIGGLWMLVVIPIERTLGKANTQVNRSLDKVLSAITHSSSRVLEGRAEITKSTEISELSLLEMRMNATRTFERGDHFLALPLGTKKLIVRGYYKVQGGYQLKPGISLRIENGKAIAKFPRAKILSVELLDFEVLSEEDGWFNKIEPEDRAQILRELRQQMKIEASQSGMLKTVEATLETRLKDLLGVDSVTIEQETP</sequence>
<dbReference type="AlphaFoldDB" id="A0A934S431"/>
<reference evidence="2" key="1">
    <citation type="submission" date="2021-01" db="EMBL/GenBank/DDBJ databases">
        <title>Modified the classification status of verrucomicrobia.</title>
        <authorList>
            <person name="Feng X."/>
        </authorList>
    </citation>
    <scope>NUCLEOTIDE SEQUENCE</scope>
    <source>
        <strain evidence="2">KCTC 22041</strain>
    </source>
</reference>
<dbReference type="InterPro" id="IPR025324">
    <property type="entry name" value="DUF4230"/>
</dbReference>
<dbReference type="Proteomes" id="UP000603141">
    <property type="component" value="Unassembled WGS sequence"/>
</dbReference>
<organism evidence="2 3">
    <name type="scientific">Luteolibacter pohnpeiensis</name>
    <dbReference type="NCBI Taxonomy" id="454153"/>
    <lineage>
        <taxon>Bacteria</taxon>
        <taxon>Pseudomonadati</taxon>
        <taxon>Verrucomicrobiota</taxon>
        <taxon>Verrucomicrobiia</taxon>
        <taxon>Verrucomicrobiales</taxon>
        <taxon>Verrucomicrobiaceae</taxon>
        <taxon>Luteolibacter</taxon>
    </lineage>
</organism>
<dbReference type="EMBL" id="JAENIJ010000006">
    <property type="protein sequence ID" value="MBK1881942.1"/>
    <property type="molecule type" value="Genomic_DNA"/>
</dbReference>
<keyword evidence="1" id="KW-0812">Transmembrane</keyword>